<dbReference type="SMART" id="SM00248">
    <property type="entry name" value="ANK"/>
    <property type="match status" value="12"/>
</dbReference>
<dbReference type="InterPro" id="IPR027417">
    <property type="entry name" value="P-loop_NTPase"/>
</dbReference>
<sequence>MTGRDSIVNIYNTFADNPSREKEVTIISRWLTNINYQIMQNTAFGKRAPSTGTWILEKGEVLVWLATKGRIVWGTGMPGAGKTILSSIVINHLQSLAKSRGNISVVFAYFRYTNPITVKDVLAALVRQNLEDHPAVYEFVKPLYDHHLRKGTHPSQEELFNLLKQIARSNIFTMSFCVLDGLDEAPSDTQTDILSSLSSLGINFFITSRPLAALNHIVPEASFINITVKNADIALMLADRVNRSPAFKGLLNRDDWHSKVLTKVLEKSSGMFLLASLQVDMLRECLTIKDLRDCLERLPTGVNDMYVEAMRRIDMQSAGKVVAAKRALIWVLYACEPLSMGQLVSAVAICPQTHRYDEECVIDSDILIGLCCGLISAESLPGRPSRMGARLVHYTTADFLKEAFPDSVASVAIACVMQLKHHGIGRRKLHSSNLSPLFAKDSLLAYCYANWASHARKCKSMPPAVIEFVQECRHYPLNKKGLYLNPLQVAAMFDFPEILHQLLSQTPQRYDPSTAGEGGMAALMYAAARGCTDSMYVFLNWNGGGLLCTRDENGKTALICAALAGHAAIVEMLLNLLPQTDGTVSDYSTALLGAIGGGHQRVVEVFIKSGMVEVLATAPKADAILLKASTYGSYRVVNALLRARSELITARDENGQTSLTLASRYGYRDVVRCLLGVEGVELNAVNAFGMTALMYSVLSYRKDIFKLLIGLGGIDVNAHDARGWTTLMYACHSGDQSVVGSVLEVKADVNAVDVSGRTALFYWAVWGKSVIVKRLLRVKGVDVNRADKNGKTPLIVALERKHEDASSALLPARDLDINVSEPGSGQTALILASSWGKEGLVNAILGFSAIDVNAVDKDRRTALFHACMAGHDGVARILSRAKGIDLGAMDSAGCTPLMCASSRGYSNITEILLGDTSNVTG</sequence>
<dbReference type="Gene3D" id="3.40.50.300">
    <property type="entry name" value="P-loop containing nucleotide triphosphate hydrolases"/>
    <property type="match status" value="1"/>
</dbReference>
<dbReference type="Proteomes" id="UP000307440">
    <property type="component" value="Unassembled WGS sequence"/>
</dbReference>
<dbReference type="OrthoDB" id="448455at2759"/>
<dbReference type="Pfam" id="PF24883">
    <property type="entry name" value="NPHP3_N"/>
    <property type="match status" value="1"/>
</dbReference>
<keyword evidence="6" id="KW-1185">Reference proteome</keyword>
<evidence type="ECO:0000313" key="5">
    <source>
        <dbReference type="EMBL" id="TFK24848.1"/>
    </source>
</evidence>
<evidence type="ECO:0000313" key="6">
    <source>
        <dbReference type="Proteomes" id="UP000307440"/>
    </source>
</evidence>
<gene>
    <name evidence="5" type="ORF">FA15DRAFT_669161</name>
</gene>
<evidence type="ECO:0000256" key="1">
    <source>
        <dbReference type="ARBA" id="ARBA00022737"/>
    </source>
</evidence>
<protein>
    <submittedName>
        <fullName evidence="5">Ankyrin</fullName>
    </submittedName>
</protein>
<proteinExistence type="predicted"/>
<dbReference type="Gene3D" id="1.25.40.20">
    <property type="entry name" value="Ankyrin repeat-containing domain"/>
    <property type="match status" value="3"/>
</dbReference>
<dbReference type="PROSITE" id="PS50297">
    <property type="entry name" value="ANK_REP_REGION"/>
    <property type="match status" value="1"/>
</dbReference>
<dbReference type="SUPFAM" id="SSF52540">
    <property type="entry name" value="P-loop containing nucleoside triphosphate hydrolases"/>
    <property type="match status" value="1"/>
</dbReference>
<keyword evidence="2 3" id="KW-0040">ANK repeat</keyword>
<evidence type="ECO:0000256" key="2">
    <source>
        <dbReference type="ARBA" id="ARBA00023043"/>
    </source>
</evidence>
<dbReference type="PANTHER" id="PTHR24198:SF165">
    <property type="entry name" value="ANKYRIN REPEAT-CONTAINING PROTEIN-RELATED"/>
    <property type="match status" value="1"/>
</dbReference>
<dbReference type="InterPro" id="IPR002110">
    <property type="entry name" value="Ankyrin_rpt"/>
</dbReference>
<dbReference type="PANTHER" id="PTHR24198">
    <property type="entry name" value="ANKYRIN REPEAT AND PROTEIN KINASE DOMAIN-CONTAINING PROTEIN"/>
    <property type="match status" value="1"/>
</dbReference>
<feature type="domain" description="Nephrocystin 3-like N-terminal" evidence="4">
    <location>
        <begin position="51"/>
        <end position="209"/>
    </location>
</feature>
<feature type="repeat" description="ANK" evidence="3">
    <location>
        <begin position="722"/>
        <end position="754"/>
    </location>
</feature>
<keyword evidence="1" id="KW-0677">Repeat</keyword>
<dbReference type="SUPFAM" id="SSF48403">
    <property type="entry name" value="Ankyrin repeat"/>
    <property type="match status" value="2"/>
</dbReference>
<dbReference type="InterPro" id="IPR036770">
    <property type="entry name" value="Ankyrin_rpt-contain_sf"/>
</dbReference>
<dbReference type="EMBL" id="ML210194">
    <property type="protein sequence ID" value="TFK24848.1"/>
    <property type="molecule type" value="Genomic_DNA"/>
</dbReference>
<dbReference type="Pfam" id="PF00023">
    <property type="entry name" value="Ank"/>
    <property type="match status" value="2"/>
</dbReference>
<organism evidence="5 6">
    <name type="scientific">Coprinopsis marcescibilis</name>
    <name type="common">Agaric fungus</name>
    <name type="synonym">Psathyrella marcescibilis</name>
    <dbReference type="NCBI Taxonomy" id="230819"/>
    <lineage>
        <taxon>Eukaryota</taxon>
        <taxon>Fungi</taxon>
        <taxon>Dikarya</taxon>
        <taxon>Basidiomycota</taxon>
        <taxon>Agaricomycotina</taxon>
        <taxon>Agaricomycetes</taxon>
        <taxon>Agaricomycetidae</taxon>
        <taxon>Agaricales</taxon>
        <taxon>Agaricineae</taxon>
        <taxon>Psathyrellaceae</taxon>
        <taxon>Coprinopsis</taxon>
    </lineage>
</organism>
<dbReference type="InterPro" id="IPR056884">
    <property type="entry name" value="NPHP3-like_N"/>
</dbReference>
<dbReference type="PROSITE" id="PS50088">
    <property type="entry name" value="ANK_REPEAT"/>
    <property type="match status" value="1"/>
</dbReference>
<dbReference type="Pfam" id="PF12796">
    <property type="entry name" value="Ank_2"/>
    <property type="match status" value="3"/>
</dbReference>
<name>A0A5C3L9E9_COPMA</name>
<reference evidence="5 6" key="1">
    <citation type="journal article" date="2019" name="Nat. Ecol. Evol.">
        <title>Megaphylogeny resolves global patterns of mushroom evolution.</title>
        <authorList>
            <person name="Varga T."/>
            <person name="Krizsan K."/>
            <person name="Foldi C."/>
            <person name="Dima B."/>
            <person name="Sanchez-Garcia M."/>
            <person name="Sanchez-Ramirez S."/>
            <person name="Szollosi G.J."/>
            <person name="Szarkandi J.G."/>
            <person name="Papp V."/>
            <person name="Albert L."/>
            <person name="Andreopoulos W."/>
            <person name="Angelini C."/>
            <person name="Antonin V."/>
            <person name="Barry K.W."/>
            <person name="Bougher N.L."/>
            <person name="Buchanan P."/>
            <person name="Buyck B."/>
            <person name="Bense V."/>
            <person name="Catcheside P."/>
            <person name="Chovatia M."/>
            <person name="Cooper J."/>
            <person name="Damon W."/>
            <person name="Desjardin D."/>
            <person name="Finy P."/>
            <person name="Geml J."/>
            <person name="Haridas S."/>
            <person name="Hughes K."/>
            <person name="Justo A."/>
            <person name="Karasinski D."/>
            <person name="Kautmanova I."/>
            <person name="Kiss B."/>
            <person name="Kocsube S."/>
            <person name="Kotiranta H."/>
            <person name="LaButti K.M."/>
            <person name="Lechner B.E."/>
            <person name="Liimatainen K."/>
            <person name="Lipzen A."/>
            <person name="Lukacs Z."/>
            <person name="Mihaltcheva S."/>
            <person name="Morgado L.N."/>
            <person name="Niskanen T."/>
            <person name="Noordeloos M.E."/>
            <person name="Ohm R.A."/>
            <person name="Ortiz-Santana B."/>
            <person name="Ovrebo C."/>
            <person name="Racz N."/>
            <person name="Riley R."/>
            <person name="Savchenko A."/>
            <person name="Shiryaev A."/>
            <person name="Soop K."/>
            <person name="Spirin V."/>
            <person name="Szebenyi C."/>
            <person name="Tomsovsky M."/>
            <person name="Tulloss R.E."/>
            <person name="Uehling J."/>
            <person name="Grigoriev I.V."/>
            <person name="Vagvolgyi C."/>
            <person name="Papp T."/>
            <person name="Martin F.M."/>
            <person name="Miettinen O."/>
            <person name="Hibbett D.S."/>
            <person name="Nagy L.G."/>
        </authorList>
    </citation>
    <scope>NUCLEOTIDE SEQUENCE [LARGE SCALE GENOMIC DNA]</scope>
    <source>
        <strain evidence="5 6">CBS 121175</strain>
    </source>
</reference>
<dbReference type="AlphaFoldDB" id="A0A5C3L9E9"/>
<accession>A0A5C3L9E9</accession>
<evidence type="ECO:0000256" key="3">
    <source>
        <dbReference type="PROSITE-ProRule" id="PRU00023"/>
    </source>
</evidence>
<evidence type="ECO:0000259" key="4">
    <source>
        <dbReference type="Pfam" id="PF24883"/>
    </source>
</evidence>
<dbReference type="STRING" id="230819.A0A5C3L9E9"/>